<dbReference type="InterPro" id="IPR036812">
    <property type="entry name" value="NAD(P)_OxRdtase_dom_sf"/>
</dbReference>
<proteinExistence type="predicted"/>
<dbReference type="PANTHER" id="PTHR43364:SF4">
    <property type="entry name" value="NAD(P)-LINKED OXIDOREDUCTASE SUPERFAMILY PROTEIN"/>
    <property type="match status" value="1"/>
</dbReference>
<organism evidence="3 4">
    <name type="scientific">Primorskyibacter flagellatus</name>
    <dbReference type="NCBI Taxonomy" id="1387277"/>
    <lineage>
        <taxon>Bacteria</taxon>
        <taxon>Pseudomonadati</taxon>
        <taxon>Pseudomonadota</taxon>
        <taxon>Alphaproteobacteria</taxon>
        <taxon>Rhodobacterales</taxon>
        <taxon>Roseobacteraceae</taxon>
        <taxon>Primorskyibacter</taxon>
    </lineage>
</organism>
<dbReference type="InterPro" id="IPR050523">
    <property type="entry name" value="AKR_Detox_Biosynth"/>
</dbReference>
<name>A0A917A5W0_9RHOB</name>
<accession>A0A917A5W0</accession>
<evidence type="ECO:0000256" key="1">
    <source>
        <dbReference type="ARBA" id="ARBA00023002"/>
    </source>
</evidence>
<feature type="domain" description="NADP-dependent oxidoreductase" evidence="2">
    <location>
        <begin position="15"/>
        <end position="339"/>
    </location>
</feature>
<dbReference type="Pfam" id="PF00248">
    <property type="entry name" value="Aldo_ket_red"/>
    <property type="match status" value="1"/>
</dbReference>
<evidence type="ECO:0000313" key="3">
    <source>
        <dbReference type="EMBL" id="GGE29721.1"/>
    </source>
</evidence>
<dbReference type="EMBL" id="BMFJ01000001">
    <property type="protein sequence ID" value="GGE29721.1"/>
    <property type="molecule type" value="Genomic_DNA"/>
</dbReference>
<protein>
    <submittedName>
        <fullName evidence="3">NADP-dependent oxidoreductase</fullName>
    </submittedName>
</protein>
<keyword evidence="1" id="KW-0560">Oxidoreductase</keyword>
<dbReference type="AlphaFoldDB" id="A0A917A5W0"/>
<sequence length="346" mass="38466">MKTRQLGRTGIKVSPLALGTMGWGSQLDTRPAHAQIDLALDHGVNLIDTSEIYPMDPIRPETLGRTERIIGLWLEKSVRNRADIILSTKQAGQGLRHVRGGAPIKGDTVRQAVEGSLRRLKTDYIDLFQFHWPNRRSSRFGGRRAAPRQTAEAVLDNMADCLNALEAEQRRGTIRAFGLCNETAWGTARWRDLARSRDIRGPVSVQNEYSLLCRGFETDLAELCLYDRISLIASAPLASGLLTGKYQDRVIPNGSRMERMPDLNGRAGDRAFTAVDGYLEVAQKHGLDPVRMALAWVMSRPFVASAVFGASSTDQIRHILDGADTVLTDEVLADIEDVYRDRARPF</sequence>
<dbReference type="InterPro" id="IPR023210">
    <property type="entry name" value="NADP_OxRdtase_dom"/>
</dbReference>
<gene>
    <name evidence="3" type="ORF">GCM10011360_17240</name>
</gene>
<dbReference type="GO" id="GO:0016491">
    <property type="term" value="F:oxidoreductase activity"/>
    <property type="evidence" value="ECO:0007669"/>
    <property type="project" value="UniProtKB-KW"/>
</dbReference>
<dbReference type="Gene3D" id="3.20.20.100">
    <property type="entry name" value="NADP-dependent oxidoreductase domain"/>
    <property type="match status" value="1"/>
</dbReference>
<dbReference type="PANTHER" id="PTHR43364">
    <property type="entry name" value="NADH-SPECIFIC METHYLGLYOXAL REDUCTASE-RELATED"/>
    <property type="match status" value="1"/>
</dbReference>
<dbReference type="Proteomes" id="UP000612855">
    <property type="component" value="Unassembled WGS sequence"/>
</dbReference>
<reference evidence="4" key="1">
    <citation type="journal article" date="2019" name="Int. J. Syst. Evol. Microbiol.">
        <title>The Global Catalogue of Microorganisms (GCM) 10K type strain sequencing project: providing services to taxonomists for standard genome sequencing and annotation.</title>
        <authorList>
            <consortium name="The Broad Institute Genomics Platform"/>
            <consortium name="The Broad Institute Genome Sequencing Center for Infectious Disease"/>
            <person name="Wu L."/>
            <person name="Ma J."/>
        </authorList>
    </citation>
    <scope>NUCLEOTIDE SEQUENCE [LARGE SCALE GENOMIC DNA]</scope>
    <source>
        <strain evidence="4">CGMCC 1.12664</strain>
    </source>
</reference>
<evidence type="ECO:0000313" key="4">
    <source>
        <dbReference type="Proteomes" id="UP000612855"/>
    </source>
</evidence>
<dbReference type="RefSeq" id="WP_188477243.1">
    <property type="nucleotide sequence ID" value="NZ_BMFJ01000001.1"/>
</dbReference>
<evidence type="ECO:0000259" key="2">
    <source>
        <dbReference type="Pfam" id="PF00248"/>
    </source>
</evidence>
<dbReference type="SUPFAM" id="SSF51430">
    <property type="entry name" value="NAD(P)-linked oxidoreductase"/>
    <property type="match status" value="1"/>
</dbReference>
<keyword evidence="4" id="KW-1185">Reference proteome</keyword>
<comment type="caution">
    <text evidence="3">The sequence shown here is derived from an EMBL/GenBank/DDBJ whole genome shotgun (WGS) entry which is preliminary data.</text>
</comment>